<protein>
    <submittedName>
        <fullName evidence="1">Uncharacterized protein</fullName>
    </submittedName>
</protein>
<proteinExistence type="predicted"/>
<gene>
    <name evidence="1" type="ORF">BZM27_37350</name>
</gene>
<dbReference type="EMBL" id="MWML01000208">
    <property type="protein sequence ID" value="TCG04930.1"/>
    <property type="molecule type" value="Genomic_DNA"/>
</dbReference>
<dbReference type="Proteomes" id="UP000294200">
    <property type="component" value="Unassembled WGS sequence"/>
</dbReference>
<comment type="caution">
    <text evidence="1">The sequence shown here is derived from an EMBL/GenBank/DDBJ whole genome shotgun (WGS) entry which is preliminary data.</text>
</comment>
<organism evidence="1 2">
    <name type="scientific">Paraburkholderia steynii</name>
    <dbReference type="NCBI Taxonomy" id="1245441"/>
    <lineage>
        <taxon>Bacteria</taxon>
        <taxon>Pseudomonadati</taxon>
        <taxon>Pseudomonadota</taxon>
        <taxon>Betaproteobacteria</taxon>
        <taxon>Burkholderiales</taxon>
        <taxon>Burkholderiaceae</taxon>
        <taxon>Paraburkholderia</taxon>
    </lineage>
</organism>
<dbReference type="AlphaFoldDB" id="A0A4R0XB99"/>
<sequence length="59" mass="6183">MAAFTMNEALSLFIGVEEEVPSFSAIAGVAMLTGSLQCCYLLQPSSDELGSVSGWPRAV</sequence>
<name>A0A4R0XB99_9BURK</name>
<evidence type="ECO:0000313" key="1">
    <source>
        <dbReference type="EMBL" id="TCG04930.1"/>
    </source>
</evidence>
<evidence type="ECO:0000313" key="2">
    <source>
        <dbReference type="Proteomes" id="UP000294200"/>
    </source>
</evidence>
<keyword evidence="2" id="KW-1185">Reference proteome</keyword>
<reference evidence="1 2" key="1">
    <citation type="submission" date="2017-02" db="EMBL/GenBank/DDBJ databases">
        <title>Paraburkholderia sophoroidis sp. nov. and Paraburkholderia steynii sp. nov. rhizobial symbionts of the fynbos legume Hypocalyptus sophoroides.</title>
        <authorList>
            <person name="Steenkamp E.T."/>
            <person name="Beukes C.W."/>
            <person name="Van Zyl E."/>
            <person name="Avontuur J."/>
            <person name="Chan W.Y."/>
            <person name="Hassen A."/>
            <person name="Palmer M."/>
            <person name="Mthombeni L."/>
            <person name="Phalane F."/>
            <person name="Sereme K."/>
            <person name="Venter S.N."/>
        </authorList>
    </citation>
    <scope>NUCLEOTIDE SEQUENCE [LARGE SCALE GENOMIC DNA]</scope>
    <source>
        <strain evidence="1 2">HC1.1ba</strain>
    </source>
</reference>
<accession>A0A4R0XB99</accession>